<name>A0AAD5ZU41_9POAL</name>
<dbReference type="AlphaFoldDB" id="A0AAD5ZU41"/>
<sequence length="326" mass="36309">MNTSIQLENHQFTYRDLKQITNNFQREIGRGGFGVYWGSLVDGTQVAVKMQCDRSTQEVNDFMVEAQHLIRIHHRNLVSLVGYCNDQNCLALVLEYMSEGSLQDHLRGLQYLHKGCNPPLIHQDVKPNNILLNAKLEAKIADFGVSKAFRTNEDTHVSVSSPVGTKGYIDPEYFMTLRLTEKSDVYSFGVVLLQIITGQPAIIQGTGPNSEYVNVTEWVRQRLSRGNIESVVDARMQGDYEINSVWKTADVALKCTAENGAHRPTMSEVVVQLKECIELEVAAQRNHNIYSGNSSNGHPSGFSQNGIHAIEQQLGSITMAGGPAMR</sequence>
<dbReference type="SUPFAM" id="SSF56112">
    <property type="entry name" value="Protein kinase-like (PK-like)"/>
    <property type="match status" value="1"/>
</dbReference>
<dbReference type="InterPro" id="IPR000719">
    <property type="entry name" value="Prot_kinase_dom"/>
</dbReference>
<dbReference type="EMBL" id="JAMRDG010000001">
    <property type="protein sequence ID" value="KAJ3704090.1"/>
    <property type="molecule type" value="Genomic_DNA"/>
</dbReference>
<dbReference type="PANTHER" id="PTHR45631:SF202">
    <property type="entry name" value="SENESCENCE-INDUCED RECEPTOR-LIKE SERINE_THREONINE-PROTEIN KINASE"/>
    <property type="match status" value="1"/>
</dbReference>
<dbReference type="Gene3D" id="3.30.200.20">
    <property type="entry name" value="Phosphorylase Kinase, domain 1"/>
    <property type="match status" value="1"/>
</dbReference>
<dbReference type="InterPro" id="IPR008271">
    <property type="entry name" value="Ser/Thr_kinase_AS"/>
</dbReference>
<evidence type="ECO:0000259" key="1">
    <source>
        <dbReference type="PROSITE" id="PS50011"/>
    </source>
</evidence>
<dbReference type="GO" id="GO:0004672">
    <property type="term" value="F:protein kinase activity"/>
    <property type="evidence" value="ECO:0007669"/>
    <property type="project" value="InterPro"/>
</dbReference>
<reference evidence="2 3" key="1">
    <citation type="journal article" date="2022" name="Cell">
        <title>Repeat-based holocentromeres influence genome architecture and karyotype evolution.</title>
        <authorList>
            <person name="Hofstatter P.G."/>
            <person name="Thangavel G."/>
            <person name="Lux T."/>
            <person name="Neumann P."/>
            <person name="Vondrak T."/>
            <person name="Novak P."/>
            <person name="Zhang M."/>
            <person name="Costa L."/>
            <person name="Castellani M."/>
            <person name="Scott A."/>
            <person name="Toegelov H."/>
            <person name="Fuchs J."/>
            <person name="Mata-Sucre Y."/>
            <person name="Dias Y."/>
            <person name="Vanzela A.L.L."/>
            <person name="Huettel B."/>
            <person name="Almeida C.C.S."/>
            <person name="Simkova H."/>
            <person name="Souza G."/>
            <person name="Pedrosa-Harand A."/>
            <person name="Macas J."/>
            <person name="Mayer K.F.X."/>
            <person name="Houben A."/>
            <person name="Marques A."/>
        </authorList>
    </citation>
    <scope>NUCLEOTIDE SEQUENCE [LARGE SCALE GENOMIC DNA]</scope>
    <source>
        <strain evidence="2">RhyTen1mFocal</strain>
    </source>
</reference>
<dbReference type="Proteomes" id="UP001210211">
    <property type="component" value="Unassembled WGS sequence"/>
</dbReference>
<dbReference type="SMART" id="SM00220">
    <property type="entry name" value="S_TKc"/>
    <property type="match status" value="1"/>
</dbReference>
<dbReference type="PROSITE" id="PS00108">
    <property type="entry name" value="PROTEIN_KINASE_ST"/>
    <property type="match status" value="1"/>
</dbReference>
<protein>
    <recommendedName>
        <fullName evidence="1">Protein kinase domain-containing protein</fullName>
    </recommendedName>
</protein>
<comment type="caution">
    <text evidence="2">The sequence shown here is derived from an EMBL/GenBank/DDBJ whole genome shotgun (WGS) entry which is preliminary data.</text>
</comment>
<organism evidence="2 3">
    <name type="scientific">Rhynchospora tenuis</name>
    <dbReference type="NCBI Taxonomy" id="198213"/>
    <lineage>
        <taxon>Eukaryota</taxon>
        <taxon>Viridiplantae</taxon>
        <taxon>Streptophyta</taxon>
        <taxon>Embryophyta</taxon>
        <taxon>Tracheophyta</taxon>
        <taxon>Spermatophyta</taxon>
        <taxon>Magnoliopsida</taxon>
        <taxon>Liliopsida</taxon>
        <taxon>Poales</taxon>
        <taxon>Cyperaceae</taxon>
        <taxon>Cyperoideae</taxon>
        <taxon>Rhynchosporeae</taxon>
        <taxon>Rhynchospora</taxon>
    </lineage>
</organism>
<dbReference type="PROSITE" id="PS50011">
    <property type="entry name" value="PROTEIN_KINASE_DOM"/>
    <property type="match status" value="1"/>
</dbReference>
<dbReference type="Gene3D" id="1.10.510.10">
    <property type="entry name" value="Transferase(Phosphotransferase) domain 1"/>
    <property type="match status" value="1"/>
</dbReference>
<feature type="domain" description="Protein kinase" evidence="1">
    <location>
        <begin position="22"/>
        <end position="277"/>
    </location>
</feature>
<dbReference type="PANTHER" id="PTHR45631">
    <property type="entry name" value="OS07G0107800 PROTEIN-RELATED"/>
    <property type="match status" value="1"/>
</dbReference>
<accession>A0AAD5ZU41</accession>
<dbReference type="InterPro" id="IPR011009">
    <property type="entry name" value="Kinase-like_dom_sf"/>
</dbReference>
<dbReference type="GO" id="GO:0005524">
    <property type="term" value="F:ATP binding"/>
    <property type="evidence" value="ECO:0007669"/>
    <property type="project" value="InterPro"/>
</dbReference>
<proteinExistence type="predicted"/>
<gene>
    <name evidence="2" type="ORF">LUZ61_007795</name>
</gene>
<evidence type="ECO:0000313" key="2">
    <source>
        <dbReference type="EMBL" id="KAJ3704090.1"/>
    </source>
</evidence>
<evidence type="ECO:0000313" key="3">
    <source>
        <dbReference type="Proteomes" id="UP001210211"/>
    </source>
</evidence>
<keyword evidence="3" id="KW-1185">Reference proteome</keyword>
<dbReference type="Pfam" id="PF00069">
    <property type="entry name" value="Pkinase"/>
    <property type="match status" value="1"/>
</dbReference>